<reference evidence="2 3" key="1">
    <citation type="submission" date="2015-03" db="EMBL/GenBank/DDBJ databases">
        <title>Genomics and transcriptomics of the oil-accumulating basidiomycete yeast T. oleaginosus allow insights into substrate utilization and the diverse evolutionary trajectories of mating systems in fungi.</title>
        <authorList>
            <consortium name="DOE Joint Genome Institute"/>
            <person name="Kourist R."/>
            <person name="Kracht O."/>
            <person name="Bracharz F."/>
            <person name="Lipzen A."/>
            <person name="Nolan M."/>
            <person name="Ohm R."/>
            <person name="Grigoriev I."/>
            <person name="Sun S."/>
            <person name="Heitman J."/>
            <person name="Bruck T."/>
            <person name="Nowrousian M."/>
        </authorList>
    </citation>
    <scope>NUCLEOTIDE SEQUENCE [LARGE SCALE GENOMIC DNA]</scope>
    <source>
        <strain evidence="2 3">IBC0246</strain>
    </source>
</reference>
<sequence length="237" mass="25201">MSNVMSLYETHSALPSLSRFGFASSPYLHPDEALALRSVNRILRSAALCASLHRPNILRSPLTHDLRETHRSAARTSPASIRVLGDHTETGQVLPAESSPRPAPLSSRRHPAHIRSTITTSRPYHAGRSSASTFRITAAAIAFPTSSPPCTCSNSTQAASVFVRKISSAQCPGQRSANSVESGIPSSCCATCGHCAQPGRKHCVPKWFCTTSAGSRGLGRGDTAAHIGGGPRDRLRR</sequence>
<proteinExistence type="predicted"/>
<protein>
    <submittedName>
        <fullName evidence="2">Uncharacterized protein</fullName>
    </submittedName>
</protein>
<dbReference type="Proteomes" id="UP000053611">
    <property type="component" value="Unassembled WGS sequence"/>
</dbReference>
<evidence type="ECO:0000256" key="1">
    <source>
        <dbReference type="SAM" id="MobiDB-lite"/>
    </source>
</evidence>
<dbReference type="EMBL" id="KQ087178">
    <property type="protein sequence ID" value="KLT46230.1"/>
    <property type="molecule type" value="Genomic_DNA"/>
</dbReference>
<dbReference type="AlphaFoldDB" id="A0A0J0XYU6"/>
<dbReference type="GeneID" id="28987874"/>
<evidence type="ECO:0000313" key="2">
    <source>
        <dbReference type="EMBL" id="KLT46230.1"/>
    </source>
</evidence>
<feature type="compositionally biased region" description="Low complexity" evidence="1">
    <location>
        <begin position="95"/>
        <end position="106"/>
    </location>
</feature>
<dbReference type="RefSeq" id="XP_018282721.1">
    <property type="nucleotide sequence ID" value="XM_018427271.1"/>
</dbReference>
<accession>A0A0J0XYU6</accession>
<organism evidence="2 3">
    <name type="scientific">Cutaneotrichosporon oleaginosum</name>
    <dbReference type="NCBI Taxonomy" id="879819"/>
    <lineage>
        <taxon>Eukaryota</taxon>
        <taxon>Fungi</taxon>
        <taxon>Dikarya</taxon>
        <taxon>Basidiomycota</taxon>
        <taxon>Agaricomycotina</taxon>
        <taxon>Tremellomycetes</taxon>
        <taxon>Trichosporonales</taxon>
        <taxon>Trichosporonaceae</taxon>
        <taxon>Cutaneotrichosporon</taxon>
    </lineage>
</organism>
<evidence type="ECO:0000313" key="3">
    <source>
        <dbReference type="Proteomes" id="UP000053611"/>
    </source>
</evidence>
<name>A0A0J0XYU6_9TREE</name>
<gene>
    <name evidence="2" type="ORF">CC85DRAFT_57884</name>
</gene>
<keyword evidence="3" id="KW-1185">Reference proteome</keyword>
<feature type="region of interest" description="Disordered" evidence="1">
    <location>
        <begin position="87"/>
        <end position="110"/>
    </location>
</feature>